<name>A0A2T6BQ55_9FLAO</name>
<feature type="non-terminal residue" evidence="1">
    <location>
        <position position="1"/>
    </location>
</feature>
<comment type="caution">
    <text evidence="1">The sequence shown here is derived from an EMBL/GenBank/DDBJ whole genome shotgun (WGS) entry which is preliminary data.</text>
</comment>
<keyword evidence="2" id="KW-1185">Reference proteome</keyword>
<organism evidence="1 2">
    <name type="scientific">Kordia periserrulae</name>
    <dbReference type="NCBI Taxonomy" id="701523"/>
    <lineage>
        <taxon>Bacteria</taxon>
        <taxon>Pseudomonadati</taxon>
        <taxon>Bacteroidota</taxon>
        <taxon>Flavobacteriia</taxon>
        <taxon>Flavobacteriales</taxon>
        <taxon>Flavobacteriaceae</taxon>
        <taxon>Kordia</taxon>
    </lineage>
</organism>
<evidence type="ECO:0000313" key="2">
    <source>
        <dbReference type="Proteomes" id="UP000244090"/>
    </source>
</evidence>
<reference evidence="1 2" key="1">
    <citation type="submission" date="2018-04" db="EMBL/GenBank/DDBJ databases">
        <title>Genomic Encyclopedia of Archaeal and Bacterial Type Strains, Phase II (KMG-II): from individual species to whole genera.</title>
        <authorList>
            <person name="Goeker M."/>
        </authorList>
    </citation>
    <scope>NUCLEOTIDE SEQUENCE [LARGE SCALE GENOMIC DNA]</scope>
    <source>
        <strain evidence="1 2">DSM 25731</strain>
    </source>
</reference>
<protein>
    <submittedName>
        <fullName evidence="1">Uncharacterized protein</fullName>
    </submittedName>
</protein>
<evidence type="ECO:0000313" key="1">
    <source>
        <dbReference type="EMBL" id="PTX58225.1"/>
    </source>
</evidence>
<sequence length="62" mass="7016">DTDISSFELPANGIYIIEDLQVELVTVGLLTQLDTLLEYISQNALHYELTINAFGKEFTIRL</sequence>
<dbReference type="AlphaFoldDB" id="A0A2T6BQ55"/>
<accession>A0A2T6BQ55</accession>
<gene>
    <name evidence="1" type="ORF">C8N46_1171</name>
</gene>
<dbReference type="Proteomes" id="UP000244090">
    <property type="component" value="Unassembled WGS sequence"/>
</dbReference>
<proteinExistence type="predicted"/>
<dbReference type="RefSeq" id="WP_158269219.1">
    <property type="nucleotide sequence ID" value="NZ_QBKT01000017.1"/>
</dbReference>
<dbReference type="EMBL" id="QBKT01000017">
    <property type="protein sequence ID" value="PTX58225.1"/>
    <property type="molecule type" value="Genomic_DNA"/>
</dbReference>
<dbReference type="OrthoDB" id="1356631at2"/>